<dbReference type="Proteomes" id="UP000663829">
    <property type="component" value="Unassembled WGS sequence"/>
</dbReference>
<dbReference type="Proteomes" id="UP000681722">
    <property type="component" value="Unassembled WGS sequence"/>
</dbReference>
<comment type="caution">
    <text evidence="1">The sequence shown here is derived from an EMBL/GenBank/DDBJ whole genome shotgun (WGS) entry which is preliminary data.</text>
</comment>
<gene>
    <name evidence="1" type="ORF">GPM918_LOCUS7607</name>
    <name evidence="2" type="ORF">OVA965_LOCUS29327</name>
    <name evidence="3" type="ORF">SRO942_LOCUS7607</name>
    <name evidence="4" type="ORF">TMI583_LOCUS30097</name>
</gene>
<dbReference type="Proteomes" id="UP000677228">
    <property type="component" value="Unassembled WGS sequence"/>
</dbReference>
<evidence type="ECO:0000313" key="2">
    <source>
        <dbReference type="EMBL" id="CAF1318563.1"/>
    </source>
</evidence>
<name>A0A813Y9A4_9BILA</name>
<evidence type="ECO:0000313" key="4">
    <source>
        <dbReference type="EMBL" id="CAF4128064.1"/>
    </source>
</evidence>
<evidence type="ECO:0000313" key="1">
    <source>
        <dbReference type="EMBL" id="CAF0880947.1"/>
    </source>
</evidence>
<dbReference type="OrthoDB" id="9983751at2759"/>
<dbReference type="EMBL" id="CAJOBC010001254">
    <property type="protein sequence ID" value="CAF3667138.1"/>
    <property type="molecule type" value="Genomic_DNA"/>
</dbReference>
<dbReference type="Proteomes" id="UP000682733">
    <property type="component" value="Unassembled WGS sequence"/>
</dbReference>
<dbReference type="EMBL" id="CAJOBA010042168">
    <property type="protein sequence ID" value="CAF4128064.1"/>
    <property type="molecule type" value="Genomic_DNA"/>
</dbReference>
<evidence type="ECO:0000313" key="5">
    <source>
        <dbReference type="Proteomes" id="UP000663829"/>
    </source>
</evidence>
<organism evidence="1 5">
    <name type="scientific">Didymodactylos carnosus</name>
    <dbReference type="NCBI Taxonomy" id="1234261"/>
    <lineage>
        <taxon>Eukaryota</taxon>
        <taxon>Metazoa</taxon>
        <taxon>Spiralia</taxon>
        <taxon>Gnathifera</taxon>
        <taxon>Rotifera</taxon>
        <taxon>Eurotatoria</taxon>
        <taxon>Bdelloidea</taxon>
        <taxon>Philodinida</taxon>
        <taxon>Philodinidae</taxon>
        <taxon>Didymodactylos</taxon>
    </lineage>
</organism>
<reference evidence="1" key="1">
    <citation type="submission" date="2021-02" db="EMBL/GenBank/DDBJ databases">
        <authorList>
            <person name="Nowell W R."/>
        </authorList>
    </citation>
    <scope>NUCLEOTIDE SEQUENCE</scope>
</reference>
<accession>A0A813Y9A4</accession>
<evidence type="ECO:0000313" key="3">
    <source>
        <dbReference type="EMBL" id="CAF3667138.1"/>
    </source>
</evidence>
<keyword evidence="5" id="KW-1185">Reference proteome</keyword>
<dbReference type="EMBL" id="CAJNOK010020568">
    <property type="protein sequence ID" value="CAF1318563.1"/>
    <property type="molecule type" value="Genomic_DNA"/>
</dbReference>
<proteinExistence type="predicted"/>
<sequence length="202" mass="23580">MVDLNEPHLTFLNRGLFDWESNRVNAERQGMLFPSLTNSMQDQTFCGCTPYMKCSTHSEYTYARSPFERGNQDFICTCLICRPDLHRQHITDPTKYSLLRPMPTSYHCLLDPNRRLTDRPCLDGMPENVTVTIPGLNRYDREPPLAFDMPKQGRQNLTNKNDAFYTWYHDNEPDVGKILPVNYWNRHRMVNGPSSYLVPTVL</sequence>
<dbReference type="EMBL" id="CAJNOQ010001254">
    <property type="protein sequence ID" value="CAF0880947.1"/>
    <property type="molecule type" value="Genomic_DNA"/>
</dbReference>
<protein>
    <submittedName>
        <fullName evidence="1">Uncharacterized protein</fullName>
    </submittedName>
</protein>
<dbReference type="AlphaFoldDB" id="A0A813Y9A4"/>